<dbReference type="AlphaFoldDB" id="A0A6I4STJ0"/>
<feature type="transmembrane region" description="Helical" evidence="1">
    <location>
        <begin position="124"/>
        <end position="144"/>
    </location>
</feature>
<sequence>MSDETLSPAEARAMLDSVGATRAQLAALGNCPPWRHAAFGGIIGLLVTGVGFPIQIQTATLCVAMGGLVLVGKSDRRRYGMFVNGYRKGATRPFTFALLVAMLALIVAQIWLRENDAAAGTHFAVGLAAFLIGTGCSVIWNRIFRREMEGRA</sequence>
<gene>
    <name evidence="2" type="ORF">GRI89_01605</name>
</gene>
<dbReference type="RefSeq" id="WP_159791532.1">
    <property type="nucleotide sequence ID" value="NZ_WTYM01000022.1"/>
</dbReference>
<keyword evidence="1" id="KW-0472">Membrane</keyword>
<dbReference type="Proteomes" id="UP000433652">
    <property type="component" value="Unassembled WGS sequence"/>
</dbReference>
<feature type="transmembrane region" description="Helical" evidence="1">
    <location>
        <begin position="42"/>
        <end position="72"/>
    </location>
</feature>
<dbReference type="EMBL" id="WTYM01000022">
    <property type="protein sequence ID" value="MXO58240.1"/>
    <property type="molecule type" value="Genomic_DNA"/>
</dbReference>
<organism evidence="2 3">
    <name type="scientific">Croceibacterium salegens</name>
    <dbReference type="NCBI Taxonomy" id="1737568"/>
    <lineage>
        <taxon>Bacteria</taxon>
        <taxon>Pseudomonadati</taxon>
        <taxon>Pseudomonadota</taxon>
        <taxon>Alphaproteobacteria</taxon>
        <taxon>Sphingomonadales</taxon>
        <taxon>Erythrobacteraceae</taxon>
        <taxon>Croceibacterium</taxon>
    </lineage>
</organism>
<evidence type="ECO:0000256" key="1">
    <source>
        <dbReference type="SAM" id="Phobius"/>
    </source>
</evidence>
<evidence type="ECO:0000313" key="2">
    <source>
        <dbReference type="EMBL" id="MXO58240.1"/>
    </source>
</evidence>
<dbReference type="OrthoDB" id="7409765at2"/>
<reference evidence="2 3" key="1">
    <citation type="submission" date="2019-12" db="EMBL/GenBank/DDBJ databases">
        <title>Genomic-based taxomic classification of the family Erythrobacteraceae.</title>
        <authorList>
            <person name="Xu L."/>
        </authorList>
    </citation>
    <scope>NUCLEOTIDE SEQUENCE [LARGE SCALE GENOMIC DNA]</scope>
    <source>
        <strain evidence="2 3">MCCC 1K01500</strain>
    </source>
</reference>
<protein>
    <submittedName>
        <fullName evidence="2">Uncharacterized protein</fullName>
    </submittedName>
</protein>
<evidence type="ECO:0000313" key="3">
    <source>
        <dbReference type="Proteomes" id="UP000433652"/>
    </source>
</evidence>
<keyword evidence="3" id="KW-1185">Reference proteome</keyword>
<feature type="transmembrane region" description="Helical" evidence="1">
    <location>
        <begin position="93"/>
        <end position="112"/>
    </location>
</feature>
<keyword evidence="1" id="KW-1133">Transmembrane helix</keyword>
<keyword evidence="1" id="KW-0812">Transmembrane</keyword>
<comment type="caution">
    <text evidence="2">The sequence shown here is derived from an EMBL/GenBank/DDBJ whole genome shotgun (WGS) entry which is preliminary data.</text>
</comment>
<name>A0A6I4STJ0_9SPHN</name>
<accession>A0A6I4STJ0</accession>
<proteinExistence type="predicted"/>